<name>A0A060C4R0_9ACTN</name>
<dbReference type="InterPro" id="IPR001296">
    <property type="entry name" value="Glyco_trans_1"/>
</dbReference>
<accession>A0A060C4R0</accession>
<evidence type="ECO:0000313" key="4">
    <source>
        <dbReference type="EMBL" id="AIA91663.1"/>
    </source>
</evidence>
<reference evidence="4" key="1">
    <citation type="journal article" date="2013" name="Environ. Microbiol.">
        <title>Seasonally variable intestinal metagenomes of the red palm weevil (Rhynchophorus ferrugineus).</title>
        <authorList>
            <person name="Jia S."/>
            <person name="Zhang X."/>
            <person name="Zhang G."/>
            <person name="Yin A."/>
            <person name="Zhang S."/>
            <person name="Li F."/>
            <person name="Wang L."/>
            <person name="Zhao D."/>
            <person name="Yun Q."/>
            <person name="Tala"/>
            <person name="Wang J."/>
            <person name="Sun G."/>
            <person name="Baabdullah M."/>
            <person name="Yu X."/>
            <person name="Hu S."/>
            <person name="Al-Mssallem I.S."/>
            <person name="Yu J."/>
        </authorList>
    </citation>
    <scope>NUCLEOTIDE SEQUENCE</scope>
</reference>
<dbReference type="GO" id="GO:0016757">
    <property type="term" value="F:glycosyltransferase activity"/>
    <property type="evidence" value="ECO:0007669"/>
    <property type="project" value="InterPro"/>
</dbReference>
<organism evidence="4">
    <name type="scientific">uncultured Streptomyces sp</name>
    <dbReference type="NCBI Taxonomy" id="174707"/>
    <lineage>
        <taxon>Bacteria</taxon>
        <taxon>Bacillati</taxon>
        <taxon>Actinomycetota</taxon>
        <taxon>Actinomycetes</taxon>
        <taxon>Kitasatosporales</taxon>
        <taxon>Streptomycetaceae</taxon>
        <taxon>Streptomyces</taxon>
        <taxon>environmental samples</taxon>
    </lineage>
</organism>
<protein>
    <recommendedName>
        <fullName evidence="1">D-inositol 3-phosphate glycosyltransferase</fullName>
    </recommendedName>
</protein>
<dbReference type="SUPFAM" id="SSF53756">
    <property type="entry name" value="UDP-Glycosyltransferase/glycogen phosphorylase"/>
    <property type="match status" value="1"/>
</dbReference>
<dbReference type="AlphaFoldDB" id="A0A060C4R0"/>
<feature type="non-terminal residue" evidence="4">
    <location>
        <position position="1"/>
    </location>
</feature>
<evidence type="ECO:0000259" key="3">
    <source>
        <dbReference type="Pfam" id="PF00534"/>
    </source>
</evidence>
<dbReference type="Gene3D" id="3.40.50.2000">
    <property type="entry name" value="Glycogen Phosphorylase B"/>
    <property type="match status" value="1"/>
</dbReference>
<dbReference type="CDD" id="cd03801">
    <property type="entry name" value="GT4_PimA-like"/>
    <property type="match status" value="1"/>
</dbReference>
<dbReference type="EMBL" id="KF124347">
    <property type="protein sequence ID" value="AIA91663.1"/>
    <property type="molecule type" value="Genomic_DNA"/>
</dbReference>
<keyword evidence="2" id="KW-0808">Transferase</keyword>
<evidence type="ECO:0000256" key="1">
    <source>
        <dbReference type="ARBA" id="ARBA00021292"/>
    </source>
</evidence>
<feature type="non-terminal residue" evidence="4">
    <location>
        <position position="162"/>
    </location>
</feature>
<sequence length="162" mass="16914">VSRAVEAFAQWSSLGQPGLLLVAGSGAEEAQLRKQVNAAGISDRVRFLGHLDDVTDALAASDCLLFPTTVPETGPLAVKEAMAASLPIIAQRIGGVPEFVEDGVTGLLVDDDEGLCAAMTRLASDPDLARRLGRRGDRRSCPGTGCARGWFSCSARSTSRSS</sequence>
<proteinExistence type="predicted"/>
<dbReference type="Pfam" id="PF00534">
    <property type="entry name" value="Glycos_transf_1"/>
    <property type="match status" value="1"/>
</dbReference>
<feature type="domain" description="Glycosyl transferase family 1" evidence="3">
    <location>
        <begin position="2"/>
        <end position="137"/>
    </location>
</feature>
<evidence type="ECO:0000256" key="2">
    <source>
        <dbReference type="ARBA" id="ARBA00022679"/>
    </source>
</evidence>
<dbReference type="PANTHER" id="PTHR12526">
    <property type="entry name" value="GLYCOSYLTRANSFERASE"/>
    <property type="match status" value="1"/>
</dbReference>